<dbReference type="RefSeq" id="WP_113691132.1">
    <property type="nucleotide sequence ID" value="NZ_CP015163.1"/>
</dbReference>
<dbReference type="Gene3D" id="3.20.20.140">
    <property type="entry name" value="Metal-dependent hydrolases"/>
    <property type="match status" value="1"/>
</dbReference>
<accession>A0A344L1E4</accession>
<feature type="domain" description="Amidohydrolase-related" evidence="1">
    <location>
        <begin position="38"/>
        <end position="239"/>
    </location>
</feature>
<dbReference type="OrthoDB" id="1407586at2"/>
<dbReference type="KEGG" id="aab:A4R43_04440"/>
<gene>
    <name evidence="2" type="ORF">A4R43_04440</name>
</gene>
<dbReference type="InterPro" id="IPR006680">
    <property type="entry name" value="Amidohydro-rel"/>
</dbReference>
<evidence type="ECO:0000313" key="3">
    <source>
        <dbReference type="Proteomes" id="UP000250434"/>
    </source>
</evidence>
<dbReference type="GO" id="GO:0016787">
    <property type="term" value="F:hydrolase activity"/>
    <property type="evidence" value="ECO:0007669"/>
    <property type="project" value="UniProtKB-KW"/>
</dbReference>
<dbReference type="Pfam" id="PF04909">
    <property type="entry name" value="Amidohydro_2"/>
    <property type="match status" value="1"/>
</dbReference>
<keyword evidence="3" id="KW-1185">Reference proteome</keyword>
<dbReference type="Proteomes" id="UP000250434">
    <property type="component" value="Chromosome"/>
</dbReference>
<dbReference type="InterPro" id="IPR032466">
    <property type="entry name" value="Metal_Hydrolase"/>
</dbReference>
<dbReference type="SUPFAM" id="SSF51556">
    <property type="entry name" value="Metallo-dependent hydrolases"/>
    <property type="match status" value="1"/>
</dbReference>
<proteinExistence type="predicted"/>
<sequence>MTAVVDAHVRVGDGREVRLDTGELLATMDRLGIDQALISPGERCIAVDNREGNALTTAAAAASGGRLLAYAVANPWRGRAALDELARAADEGAVALAVDSVLQGFDLLDGLVDPLLEFAADRGWFAYVRTGTPPSAVPLPLALLALRHPGVDFVMGRSGATDFWIDAAPALRQAPNLYADTAYAPWDTVLSEFARDPEIGTSRVVFSTDAPYTVPAAELRRVRDWTIAEPERAAVLSGTVTGLLGGSTGRR</sequence>
<dbReference type="AlphaFoldDB" id="A0A344L1E4"/>
<organism evidence="2 3">
    <name type="scientific">Amycolatopsis albispora</name>
    <dbReference type="NCBI Taxonomy" id="1804986"/>
    <lineage>
        <taxon>Bacteria</taxon>
        <taxon>Bacillati</taxon>
        <taxon>Actinomycetota</taxon>
        <taxon>Actinomycetes</taxon>
        <taxon>Pseudonocardiales</taxon>
        <taxon>Pseudonocardiaceae</taxon>
        <taxon>Amycolatopsis</taxon>
    </lineage>
</organism>
<dbReference type="EMBL" id="CP015163">
    <property type="protein sequence ID" value="AXB41868.1"/>
    <property type="molecule type" value="Genomic_DNA"/>
</dbReference>
<evidence type="ECO:0000313" key="2">
    <source>
        <dbReference type="EMBL" id="AXB41868.1"/>
    </source>
</evidence>
<protein>
    <submittedName>
        <fullName evidence="2">Amidohydrolase</fullName>
    </submittedName>
</protein>
<keyword evidence="2" id="KW-0378">Hydrolase</keyword>
<name>A0A344L1E4_9PSEU</name>
<evidence type="ECO:0000259" key="1">
    <source>
        <dbReference type="Pfam" id="PF04909"/>
    </source>
</evidence>
<reference evidence="2 3" key="1">
    <citation type="submission" date="2016-04" db="EMBL/GenBank/DDBJ databases">
        <title>Complete genome sequence and analysis of deep-sea sediment isolate, Amycolatopsis sp. WP1.</title>
        <authorList>
            <person name="Wang H."/>
            <person name="Chen S."/>
            <person name="Wu Q."/>
        </authorList>
    </citation>
    <scope>NUCLEOTIDE SEQUENCE [LARGE SCALE GENOMIC DNA]</scope>
    <source>
        <strain evidence="2 3">WP1</strain>
    </source>
</reference>